<dbReference type="SUPFAM" id="SSF52172">
    <property type="entry name" value="CheY-like"/>
    <property type="match status" value="1"/>
</dbReference>
<gene>
    <name evidence="10" type="ORF">HMPREF3213_02494</name>
    <name evidence="9" type="ORF">SB48_HM08orf01422</name>
</gene>
<evidence type="ECO:0000313" key="10">
    <source>
        <dbReference type="EMBL" id="KWZ79718.1"/>
    </source>
</evidence>
<sequence>MMASILVIDDHRLVASGTKSLLQNAGFEAEAIFSADYLKEKIESANYDVFLIDWSFPEVNGLEISKKIIKLQPQAKIIIYTGFDSELAIVLDQLIEEGISGIISKTASVNTLINAVHAVISGYSIFPNTLVKESVYTLRLKKETENLFSEREIEIIECLIDGDTNKEIAAKLYITQRSVEYQLRSIYKKLGIHSREQVADRVKEMRIISPDSYKIHG</sequence>
<feature type="domain" description="Response regulatory" evidence="8">
    <location>
        <begin position="4"/>
        <end position="120"/>
    </location>
</feature>
<protein>
    <submittedName>
        <fullName evidence="10">Response regulator receiver domain protein</fullName>
    </submittedName>
    <submittedName>
        <fullName evidence="9">Two component LuxR family transcriptional regulator</fullName>
    </submittedName>
</protein>
<dbReference type="InterPro" id="IPR058245">
    <property type="entry name" value="NreC/VraR/RcsB-like_REC"/>
</dbReference>
<keyword evidence="5" id="KW-0804">Transcription</keyword>
<dbReference type="InterPro" id="IPR001789">
    <property type="entry name" value="Sig_transdc_resp-reg_receiver"/>
</dbReference>
<reference evidence="10" key="4">
    <citation type="submission" date="2016-01" db="EMBL/GenBank/DDBJ databases">
        <authorList>
            <person name="Oliw E.H."/>
        </authorList>
    </citation>
    <scope>NUCLEOTIDE SEQUENCE [LARGE SCALE GENOMIC DNA]</scope>
    <source>
        <strain evidence="10">GED7749B</strain>
    </source>
</reference>
<evidence type="ECO:0000256" key="3">
    <source>
        <dbReference type="ARBA" id="ARBA00023015"/>
    </source>
</evidence>
<dbReference type="PATRIC" id="fig|1398.18.peg.941"/>
<dbReference type="GO" id="GO:0006355">
    <property type="term" value="P:regulation of DNA-templated transcription"/>
    <property type="evidence" value="ECO:0007669"/>
    <property type="project" value="InterPro"/>
</dbReference>
<dbReference type="PRINTS" id="PR00038">
    <property type="entry name" value="HTHLUXR"/>
</dbReference>
<dbReference type="RefSeq" id="WP_014097334.1">
    <property type="nucleotide sequence ID" value="NZ_CP033687.1"/>
</dbReference>
<proteinExistence type="predicted"/>
<evidence type="ECO:0000256" key="1">
    <source>
        <dbReference type="ARBA" id="ARBA00004496"/>
    </source>
</evidence>
<keyword evidence="4" id="KW-0238">DNA-binding</keyword>
<evidence type="ECO:0000256" key="4">
    <source>
        <dbReference type="ARBA" id="ARBA00023125"/>
    </source>
</evidence>
<organism evidence="10 12">
    <name type="scientific">Heyndrickxia coagulans</name>
    <name type="common">Weizmannia coagulans</name>
    <dbReference type="NCBI Taxonomy" id="1398"/>
    <lineage>
        <taxon>Bacteria</taxon>
        <taxon>Bacillati</taxon>
        <taxon>Bacillota</taxon>
        <taxon>Bacilli</taxon>
        <taxon>Bacillales</taxon>
        <taxon>Bacillaceae</taxon>
        <taxon>Heyndrickxia</taxon>
    </lineage>
</organism>
<accession>A0A0C5C549</accession>
<dbReference type="Gene3D" id="3.40.50.2300">
    <property type="match status" value="1"/>
</dbReference>
<evidence type="ECO:0000256" key="6">
    <source>
        <dbReference type="PROSITE-ProRule" id="PRU00169"/>
    </source>
</evidence>
<dbReference type="Proteomes" id="UP000070376">
    <property type="component" value="Unassembled WGS sequence"/>
</dbReference>
<dbReference type="InterPro" id="IPR000792">
    <property type="entry name" value="Tscrpt_reg_LuxR_C"/>
</dbReference>
<reference evidence="9" key="1">
    <citation type="submission" date="2015-01" db="EMBL/GenBank/DDBJ databases">
        <title>Comparative genome analysis of Bacillus coagulans HM-08, Clostridium butyricum HM-68, Bacillus subtilis HM-66 and Bacillus licheniformis BL-09.</title>
        <authorList>
            <person name="Zhang H."/>
        </authorList>
    </citation>
    <scope>NUCLEOTIDE SEQUENCE [LARGE SCALE GENOMIC DNA]</scope>
    <source>
        <strain evidence="9">HM-08</strain>
    </source>
</reference>
<dbReference type="PANTHER" id="PTHR43214:SF1">
    <property type="entry name" value="TRANSCRIPTIONAL REGULATORY PROTEIN COMA"/>
    <property type="match status" value="1"/>
</dbReference>
<dbReference type="AlphaFoldDB" id="A0A0C5C549"/>
<dbReference type="Pfam" id="PF00072">
    <property type="entry name" value="Response_reg"/>
    <property type="match status" value="1"/>
</dbReference>
<dbReference type="STRING" id="1398.AB434_0271"/>
<dbReference type="PROSITE" id="PS50110">
    <property type="entry name" value="RESPONSE_REGULATORY"/>
    <property type="match status" value="1"/>
</dbReference>
<dbReference type="EMBL" id="CP010525">
    <property type="protein sequence ID" value="AJO21719.1"/>
    <property type="molecule type" value="Genomic_DNA"/>
</dbReference>
<reference evidence="11" key="2">
    <citation type="submission" date="2015-01" db="EMBL/GenBank/DDBJ databases">
        <title>Comparative genome analysis of Bacillus coagulans HM-08, Clostridium butyricum HM-68, Bacillus subtilis HM-66 and Bacillus paralicheniformis BL-09.</title>
        <authorList>
            <person name="Zhang H."/>
        </authorList>
    </citation>
    <scope>NUCLEOTIDE SEQUENCE [LARGE SCALE GENOMIC DNA]</scope>
    <source>
        <strain evidence="11">HM-08</strain>
    </source>
</reference>
<dbReference type="GO" id="GO:0005737">
    <property type="term" value="C:cytoplasm"/>
    <property type="evidence" value="ECO:0007669"/>
    <property type="project" value="UniProtKB-SubCell"/>
</dbReference>
<dbReference type="SMART" id="SM00421">
    <property type="entry name" value="HTH_LUXR"/>
    <property type="match status" value="1"/>
</dbReference>
<comment type="subcellular location">
    <subcellularLocation>
        <location evidence="1">Cytoplasm</location>
    </subcellularLocation>
</comment>
<evidence type="ECO:0000256" key="2">
    <source>
        <dbReference type="ARBA" id="ARBA00022553"/>
    </source>
</evidence>
<dbReference type="CDD" id="cd06170">
    <property type="entry name" value="LuxR_C_like"/>
    <property type="match status" value="1"/>
</dbReference>
<feature type="domain" description="HTH luxR-type" evidence="7">
    <location>
        <begin position="141"/>
        <end position="206"/>
    </location>
</feature>
<dbReference type="Pfam" id="PF00196">
    <property type="entry name" value="GerE"/>
    <property type="match status" value="1"/>
</dbReference>
<keyword evidence="11" id="KW-1185">Reference proteome</keyword>
<dbReference type="GO" id="GO:0000160">
    <property type="term" value="P:phosphorelay signal transduction system"/>
    <property type="evidence" value="ECO:0007669"/>
    <property type="project" value="InterPro"/>
</dbReference>
<dbReference type="PANTHER" id="PTHR43214">
    <property type="entry name" value="TWO-COMPONENT RESPONSE REGULATOR"/>
    <property type="match status" value="1"/>
</dbReference>
<dbReference type="Proteomes" id="UP000032024">
    <property type="component" value="Chromosome"/>
</dbReference>
<keyword evidence="3" id="KW-0805">Transcription regulation</keyword>
<dbReference type="PROSITE" id="PS00622">
    <property type="entry name" value="HTH_LUXR_1"/>
    <property type="match status" value="1"/>
</dbReference>
<evidence type="ECO:0000313" key="12">
    <source>
        <dbReference type="Proteomes" id="UP000070376"/>
    </source>
</evidence>
<evidence type="ECO:0000256" key="5">
    <source>
        <dbReference type="ARBA" id="ARBA00023163"/>
    </source>
</evidence>
<dbReference type="PROSITE" id="PS50043">
    <property type="entry name" value="HTH_LUXR_2"/>
    <property type="match status" value="1"/>
</dbReference>
<evidence type="ECO:0000313" key="11">
    <source>
        <dbReference type="Proteomes" id="UP000032024"/>
    </source>
</evidence>
<keyword evidence="2 6" id="KW-0597">Phosphoprotein</keyword>
<evidence type="ECO:0000259" key="8">
    <source>
        <dbReference type="PROSITE" id="PS50110"/>
    </source>
</evidence>
<dbReference type="InterPro" id="IPR011006">
    <property type="entry name" value="CheY-like_superfamily"/>
</dbReference>
<name>A0A0C5C549_HEYCO</name>
<dbReference type="InterPro" id="IPR039420">
    <property type="entry name" value="WalR-like"/>
</dbReference>
<dbReference type="GO" id="GO:0003677">
    <property type="term" value="F:DNA binding"/>
    <property type="evidence" value="ECO:0007669"/>
    <property type="project" value="UniProtKB-KW"/>
</dbReference>
<dbReference type="CDD" id="cd17535">
    <property type="entry name" value="REC_NarL-like"/>
    <property type="match status" value="1"/>
</dbReference>
<dbReference type="EMBL" id="LRPN01000109">
    <property type="protein sequence ID" value="KWZ79718.1"/>
    <property type="molecule type" value="Genomic_DNA"/>
</dbReference>
<dbReference type="InterPro" id="IPR016032">
    <property type="entry name" value="Sig_transdc_resp-reg_C-effctor"/>
</dbReference>
<feature type="modified residue" description="4-aspartylphosphate" evidence="6">
    <location>
        <position position="53"/>
    </location>
</feature>
<evidence type="ECO:0000259" key="7">
    <source>
        <dbReference type="PROSITE" id="PS50043"/>
    </source>
</evidence>
<reference evidence="12" key="3">
    <citation type="submission" date="2016-01" db="EMBL/GenBank/DDBJ databases">
        <authorList>
            <person name="Mitreva M."/>
            <person name="Pepin K.H."/>
            <person name="Mihindukulasuriya K.A."/>
            <person name="Fulton R."/>
            <person name="Fronick C."/>
            <person name="O'Laughlin M."/>
            <person name="Miner T."/>
            <person name="Herter B."/>
            <person name="Rosa B.A."/>
            <person name="Cordes M."/>
            <person name="Tomlinson C."/>
            <person name="Wollam A."/>
            <person name="Palsikar V.B."/>
            <person name="Mardis E.R."/>
            <person name="Wilson R.K."/>
        </authorList>
    </citation>
    <scope>NUCLEOTIDE SEQUENCE [LARGE SCALE GENOMIC DNA]</scope>
    <source>
        <strain evidence="12">GED7749B</strain>
    </source>
</reference>
<dbReference type="SUPFAM" id="SSF46894">
    <property type="entry name" value="C-terminal effector domain of the bipartite response regulators"/>
    <property type="match status" value="1"/>
</dbReference>
<evidence type="ECO:0000313" key="9">
    <source>
        <dbReference type="EMBL" id="AJO21719.1"/>
    </source>
</evidence>
<dbReference type="SMART" id="SM00448">
    <property type="entry name" value="REC"/>
    <property type="match status" value="1"/>
</dbReference>